<feature type="transmembrane region" description="Helical" evidence="1">
    <location>
        <begin position="21"/>
        <end position="41"/>
    </location>
</feature>
<evidence type="ECO:0000313" key="3">
    <source>
        <dbReference type="Proteomes" id="UP000509222"/>
    </source>
</evidence>
<sequence length="214" mass="24797">MKDFAESLYLSFLFDRKTMGVTFFVPVFIFSIVLLLILVVPKNTADSYNNVILIQGGFIPFSCWWLMYRLSEIYEEGAQETLAPYYSKSFMVDFLRYYVLNTLATCLLSAALVMRHGIEALPLVNFIHFFLLLLFFMWLGSFLIVLIKNIEIALTIVLIFTVLEVATLGEYMPWPHIFLFEYPVWDPVLASKFTVLSIAILILVIITIIFLKRI</sequence>
<keyword evidence="1" id="KW-0812">Transmembrane</keyword>
<accession>A0A7H8QI67</accession>
<reference evidence="2 3" key="1">
    <citation type="submission" date="2020-04" db="EMBL/GenBank/DDBJ databases">
        <authorList>
            <person name="Pajer P."/>
            <person name="Broz P."/>
        </authorList>
    </citation>
    <scope>NUCLEOTIDE SEQUENCE [LARGE SCALE GENOMIC DNA]</scope>
    <source>
        <strain evidence="3">NRL-ATB46093</strain>
        <plasmid evidence="2 3">unnamed2</plasmid>
    </source>
</reference>
<feature type="transmembrane region" description="Helical" evidence="1">
    <location>
        <begin position="152"/>
        <end position="169"/>
    </location>
</feature>
<geneLocation type="plasmid" evidence="2 3">
    <name>unnamed2</name>
</geneLocation>
<feature type="transmembrane region" description="Helical" evidence="1">
    <location>
        <begin position="189"/>
        <end position="211"/>
    </location>
</feature>
<proteinExistence type="predicted"/>
<dbReference type="AlphaFoldDB" id="A0A7H8QI67"/>
<dbReference type="Proteomes" id="UP000509222">
    <property type="component" value="Plasmid unnamed2"/>
</dbReference>
<gene>
    <name evidence="2" type="ORF">HF394_19790</name>
</gene>
<keyword evidence="2" id="KW-0614">Plasmid</keyword>
<protein>
    <submittedName>
        <fullName evidence="2">Uncharacterized protein</fullName>
    </submittedName>
</protein>
<dbReference type="RefSeq" id="WP_176295297.1">
    <property type="nucleotide sequence ID" value="NZ_CP051179.1"/>
</dbReference>
<reference evidence="3" key="2">
    <citation type="submission" date="2020-06" db="EMBL/GenBank/DDBJ databases">
        <title>Isolation of Planomicrobium glaciei.</title>
        <authorList>
            <person name="Malisova L."/>
            <person name="Safrankova R."/>
            <person name="Jakubu V."/>
            <person name="Spanelova P."/>
        </authorList>
    </citation>
    <scope>NUCLEOTIDE SEQUENCE [LARGE SCALE GENOMIC DNA]</scope>
    <source>
        <strain evidence="3">NRL-ATB46093</strain>
        <plasmid evidence="3">unnamed2</plasmid>
    </source>
</reference>
<feature type="transmembrane region" description="Helical" evidence="1">
    <location>
        <begin position="47"/>
        <end position="67"/>
    </location>
</feature>
<name>A0A7H8QI67_9BACL</name>
<keyword evidence="3" id="KW-1185">Reference proteome</keyword>
<feature type="transmembrane region" description="Helical" evidence="1">
    <location>
        <begin position="126"/>
        <end position="145"/>
    </location>
</feature>
<keyword evidence="1" id="KW-1133">Transmembrane helix</keyword>
<evidence type="ECO:0000256" key="1">
    <source>
        <dbReference type="SAM" id="Phobius"/>
    </source>
</evidence>
<evidence type="ECO:0000313" key="2">
    <source>
        <dbReference type="EMBL" id="QKX52873.1"/>
    </source>
</evidence>
<keyword evidence="1" id="KW-0472">Membrane</keyword>
<organism evidence="2 3">
    <name type="scientific">Planococcus glaciei</name>
    <dbReference type="NCBI Taxonomy" id="459472"/>
    <lineage>
        <taxon>Bacteria</taxon>
        <taxon>Bacillati</taxon>
        <taxon>Bacillota</taxon>
        <taxon>Bacilli</taxon>
        <taxon>Bacillales</taxon>
        <taxon>Caryophanaceae</taxon>
        <taxon>Planococcus</taxon>
    </lineage>
</organism>
<dbReference type="EMBL" id="CP051179">
    <property type="protein sequence ID" value="QKX52873.1"/>
    <property type="molecule type" value="Genomic_DNA"/>
</dbReference>
<feature type="transmembrane region" description="Helical" evidence="1">
    <location>
        <begin position="95"/>
        <end position="114"/>
    </location>
</feature>